<dbReference type="Proteomes" id="UP000631114">
    <property type="component" value="Unassembled WGS sequence"/>
</dbReference>
<organism evidence="2 3">
    <name type="scientific">Coptis chinensis</name>
    <dbReference type="NCBI Taxonomy" id="261450"/>
    <lineage>
        <taxon>Eukaryota</taxon>
        <taxon>Viridiplantae</taxon>
        <taxon>Streptophyta</taxon>
        <taxon>Embryophyta</taxon>
        <taxon>Tracheophyta</taxon>
        <taxon>Spermatophyta</taxon>
        <taxon>Magnoliopsida</taxon>
        <taxon>Ranunculales</taxon>
        <taxon>Ranunculaceae</taxon>
        <taxon>Coptidoideae</taxon>
        <taxon>Coptis</taxon>
    </lineage>
</organism>
<sequence length="112" mass="13283">MPQFRRLCFLIGNSRVDAPSNPERKNFSFKFFFQMHCYDLHILTKPEINIKPWEFLLEELKEGNDKVKWTKREPYALPKEKTSSFEDKADLLKCKTTDKVDLECMSLCSSKN</sequence>
<dbReference type="Pfam" id="PF05686">
    <property type="entry name" value="Glyco_transf_90"/>
    <property type="match status" value="1"/>
</dbReference>
<protein>
    <recommendedName>
        <fullName evidence="1">Glycosyl transferase CAP10 domain-containing protein</fullName>
    </recommendedName>
</protein>
<name>A0A835IKY0_9MAGN</name>
<proteinExistence type="predicted"/>
<dbReference type="InterPro" id="IPR006598">
    <property type="entry name" value="CAP10"/>
</dbReference>
<evidence type="ECO:0000259" key="1">
    <source>
        <dbReference type="Pfam" id="PF05686"/>
    </source>
</evidence>
<dbReference type="AlphaFoldDB" id="A0A835IKY0"/>
<evidence type="ECO:0000313" key="3">
    <source>
        <dbReference type="Proteomes" id="UP000631114"/>
    </source>
</evidence>
<keyword evidence="3" id="KW-1185">Reference proteome</keyword>
<evidence type="ECO:0000313" key="2">
    <source>
        <dbReference type="EMBL" id="KAF9619094.1"/>
    </source>
</evidence>
<dbReference type="EMBL" id="JADFTS010000002">
    <property type="protein sequence ID" value="KAF9619094.1"/>
    <property type="molecule type" value="Genomic_DNA"/>
</dbReference>
<gene>
    <name evidence="2" type="ORF">IFM89_005108</name>
</gene>
<comment type="caution">
    <text evidence="2">The sequence shown here is derived from an EMBL/GenBank/DDBJ whole genome shotgun (WGS) entry which is preliminary data.</text>
</comment>
<feature type="domain" description="Glycosyl transferase CAP10" evidence="1">
    <location>
        <begin position="44"/>
        <end position="103"/>
    </location>
</feature>
<accession>A0A835IKY0</accession>
<reference evidence="2 3" key="1">
    <citation type="submission" date="2020-10" db="EMBL/GenBank/DDBJ databases">
        <title>The Coptis chinensis genome and diversification of protoberbering-type alkaloids.</title>
        <authorList>
            <person name="Wang B."/>
            <person name="Shu S."/>
            <person name="Song C."/>
            <person name="Liu Y."/>
        </authorList>
    </citation>
    <scope>NUCLEOTIDE SEQUENCE [LARGE SCALE GENOMIC DNA]</scope>
    <source>
        <strain evidence="2">HL-2020</strain>
        <tissue evidence="2">Leaf</tissue>
    </source>
</reference>
<dbReference type="OrthoDB" id="202415at2759"/>